<dbReference type="HAMAP" id="MF_00315">
    <property type="entry name" value="DXP_synth"/>
    <property type="match status" value="1"/>
</dbReference>
<gene>
    <name evidence="10 12" type="primary">dxs</name>
    <name evidence="12" type="ORF">ENS59_10620</name>
</gene>
<accession>A0A7C3IL35</accession>
<dbReference type="GO" id="GO:0030976">
    <property type="term" value="F:thiamine pyrophosphate binding"/>
    <property type="evidence" value="ECO:0007669"/>
    <property type="project" value="UniProtKB-UniRule"/>
</dbReference>
<dbReference type="CDD" id="cd07033">
    <property type="entry name" value="TPP_PYR_DXS_TK_like"/>
    <property type="match status" value="1"/>
</dbReference>
<evidence type="ECO:0000259" key="11">
    <source>
        <dbReference type="SMART" id="SM00861"/>
    </source>
</evidence>
<feature type="binding site" evidence="10">
    <location>
        <position position="150"/>
    </location>
    <ligand>
        <name>Mg(2+)</name>
        <dbReference type="ChEBI" id="CHEBI:18420"/>
    </ligand>
</feature>
<dbReference type="GO" id="GO:0005829">
    <property type="term" value="C:cytosol"/>
    <property type="evidence" value="ECO:0007669"/>
    <property type="project" value="TreeGrafter"/>
</dbReference>
<evidence type="ECO:0000256" key="2">
    <source>
        <dbReference type="ARBA" id="ARBA00011081"/>
    </source>
</evidence>
<keyword evidence="8 10" id="KW-0786">Thiamine pyrophosphate</keyword>
<comment type="subunit">
    <text evidence="3 10">Homodimer.</text>
</comment>
<dbReference type="PROSITE" id="PS00802">
    <property type="entry name" value="TRANSKETOLASE_2"/>
    <property type="match status" value="1"/>
</dbReference>
<comment type="catalytic activity">
    <reaction evidence="10">
        <text>D-glyceraldehyde 3-phosphate + pyruvate + H(+) = 1-deoxy-D-xylulose 5-phosphate + CO2</text>
        <dbReference type="Rhea" id="RHEA:12605"/>
        <dbReference type="ChEBI" id="CHEBI:15361"/>
        <dbReference type="ChEBI" id="CHEBI:15378"/>
        <dbReference type="ChEBI" id="CHEBI:16526"/>
        <dbReference type="ChEBI" id="CHEBI:57792"/>
        <dbReference type="ChEBI" id="CHEBI:59776"/>
        <dbReference type="EC" id="2.2.1.7"/>
    </reaction>
</comment>
<comment type="caution">
    <text evidence="12">The sequence shown here is derived from an EMBL/GenBank/DDBJ whole genome shotgun (WGS) entry which is preliminary data.</text>
</comment>
<proteinExistence type="inferred from homology"/>
<comment type="similarity">
    <text evidence="2 10">Belongs to the transketolase family. DXPS subfamily.</text>
</comment>
<evidence type="ECO:0000313" key="12">
    <source>
        <dbReference type="EMBL" id="HFH29945.1"/>
    </source>
</evidence>
<evidence type="ECO:0000256" key="1">
    <source>
        <dbReference type="ARBA" id="ARBA00004980"/>
    </source>
</evidence>
<comment type="pathway">
    <text evidence="1 10">Metabolic intermediate biosynthesis; 1-deoxy-D-xylulose 5-phosphate biosynthesis; 1-deoxy-D-xylulose 5-phosphate from D-glyceraldehyde 3-phosphate and pyruvate: step 1/1.</text>
</comment>
<dbReference type="AlphaFoldDB" id="A0A7C3IL35"/>
<dbReference type="PROSITE" id="PS00801">
    <property type="entry name" value="TRANSKETOLASE_1"/>
    <property type="match status" value="1"/>
</dbReference>
<dbReference type="NCBIfam" id="NF003933">
    <property type="entry name" value="PRK05444.2-2"/>
    <property type="match status" value="1"/>
</dbReference>
<evidence type="ECO:0000256" key="8">
    <source>
        <dbReference type="ARBA" id="ARBA00023052"/>
    </source>
</evidence>
<feature type="binding site" evidence="10">
    <location>
        <position position="179"/>
    </location>
    <ligand>
        <name>Mg(2+)</name>
        <dbReference type="ChEBI" id="CHEBI:18420"/>
    </ligand>
</feature>
<comment type="cofactor">
    <cofactor evidence="10">
        <name>thiamine diphosphate</name>
        <dbReference type="ChEBI" id="CHEBI:58937"/>
    </cofactor>
    <text evidence="10">Binds 1 thiamine pyrophosphate per subunit.</text>
</comment>
<dbReference type="CDD" id="cd02007">
    <property type="entry name" value="TPP_DXS"/>
    <property type="match status" value="1"/>
</dbReference>
<dbReference type="SUPFAM" id="SSF52518">
    <property type="entry name" value="Thiamin diphosphate-binding fold (THDP-binding)"/>
    <property type="match status" value="1"/>
</dbReference>
<evidence type="ECO:0000256" key="3">
    <source>
        <dbReference type="ARBA" id="ARBA00011738"/>
    </source>
</evidence>
<dbReference type="Gene3D" id="3.40.50.970">
    <property type="match status" value="2"/>
</dbReference>
<dbReference type="SMART" id="SM00861">
    <property type="entry name" value="Transket_pyr"/>
    <property type="match status" value="1"/>
</dbReference>
<evidence type="ECO:0000256" key="7">
    <source>
        <dbReference type="ARBA" id="ARBA00022977"/>
    </source>
</evidence>
<dbReference type="GO" id="GO:0000287">
    <property type="term" value="F:magnesium ion binding"/>
    <property type="evidence" value="ECO:0007669"/>
    <property type="project" value="UniProtKB-UniRule"/>
</dbReference>
<dbReference type="Pfam" id="PF02780">
    <property type="entry name" value="Transketolase_C"/>
    <property type="match status" value="1"/>
</dbReference>
<keyword evidence="5 10" id="KW-0479">Metal-binding</keyword>
<dbReference type="GO" id="GO:0008661">
    <property type="term" value="F:1-deoxy-D-xylulose-5-phosphate synthase activity"/>
    <property type="evidence" value="ECO:0007669"/>
    <property type="project" value="UniProtKB-UniRule"/>
</dbReference>
<comment type="cofactor">
    <cofactor evidence="10">
        <name>Mg(2+)</name>
        <dbReference type="ChEBI" id="CHEBI:18420"/>
    </cofactor>
    <text evidence="10">Binds 1 Mg(2+) ion per subunit.</text>
</comment>
<dbReference type="Pfam" id="PF13292">
    <property type="entry name" value="DXP_synthase_N"/>
    <property type="match status" value="1"/>
</dbReference>
<dbReference type="Gene3D" id="3.40.50.920">
    <property type="match status" value="1"/>
</dbReference>
<reference evidence="12" key="1">
    <citation type="journal article" date="2020" name="mSystems">
        <title>Genome- and Community-Level Interaction Insights into Carbon Utilization and Element Cycling Functions of Hydrothermarchaeota in Hydrothermal Sediment.</title>
        <authorList>
            <person name="Zhou Z."/>
            <person name="Liu Y."/>
            <person name="Xu W."/>
            <person name="Pan J."/>
            <person name="Luo Z.H."/>
            <person name="Li M."/>
        </authorList>
    </citation>
    <scope>NUCLEOTIDE SEQUENCE [LARGE SCALE GENOMIC DNA]</scope>
    <source>
        <strain evidence="12">SpSt-503</strain>
    </source>
</reference>
<dbReference type="NCBIfam" id="TIGR00204">
    <property type="entry name" value="dxs"/>
    <property type="match status" value="1"/>
</dbReference>
<evidence type="ECO:0000256" key="4">
    <source>
        <dbReference type="ARBA" id="ARBA00022679"/>
    </source>
</evidence>
<dbReference type="PANTHER" id="PTHR43322:SF5">
    <property type="entry name" value="1-DEOXY-D-XYLULOSE-5-PHOSPHATE SYNTHASE, CHLOROPLASTIC"/>
    <property type="match status" value="1"/>
</dbReference>
<feature type="binding site" evidence="10">
    <location>
        <begin position="151"/>
        <end position="152"/>
    </location>
    <ligand>
        <name>thiamine diphosphate</name>
        <dbReference type="ChEBI" id="CHEBI:58937"/>
    </ligand>
</feature>
<evidence type="ECO:0000256" key="5">
    <source>
        <dbReference type="ARBA" id="ARBA00022723"/>
    </source>
</evidence>
<dbReference type="SUPFAM" id="SSF52922">
    <property type="entry name" value="TK C-terminal domain-like"/>
    <property type="match status" value="1"/>
</dbReference>
<evidence type="ECO:0000256" key="9">
    <source>
        <dbReference type="ARBA" id="ARBA00023229"/>
    </source>
</evidence>
<feature type="binding site" evidence="10">
    <location>
        <position position="370"/>
    </location>
    <ligand>
        <name>thiamine diphosphate</name>
        <dbReference type="ChEBI" id="CHEBI:58937"/>
    </ligand>
</feature>
<dbReference type="EMBL" id="DSVL01000325">
    <property type="protein sequence ID" value="HFH29945.1"/>
    <property type="molecule type" value="Genomic_DNA"/>
</dbReference>
<dbReference type="GO" id="GO:0009228">
    <property type="term" value="P:thiamine biosynthetic process"/>
    <property type="evidence" value="ECO:0007669"/>
    <property type="project" value="UniProtKB-UniRule"/>
</dbReference>
<dbReference type="EC" id="2.2.1.7" evidence="10"/>
<name>A0A7C3IL35_9SPIR</name>
<dbReference type="InterPro" id="IPR033248">
    <property type="entry name" value="Transketolase_C"/>
</dbReference>
<sequence length="642" mass="70465">MQKNTYKVLETLKSPEQLKGLQHSELLELAREIRQEIIQTVSKNGGHLASNLGIVELTLALHRVFHTPNDKIIFDVGHQCYPHKLVTGRFNKFHSIRKNGGLSGFPKRSESIHDAFDTGHASTSISVALGLLAGETILGGNNHVIAVIGDGALTGGLAYEALSHAGHLQLPLIVILNDNKMSISPNVGALSKHLSCLTMTGSYQRLRTRIDRIIQKIPLFGNQLYNLVVRIKRSIKVLFYPQNFFIEMGFEYVGPIDGHNLLVLEDVLKDVKELRKPVVVHIITQKGRGYHQAERDPSKFHGIGPFSIEDGLVEKSSGPAFTDAFGSSILTIAHKDPAVVAITAAMEKGTGLSQFHEQFPDRFFDVGIAEAHAVTFAAGLAARGLKPVVAIYSSFIQRSVDSVIHDVAIQNLPVTFAFDRAGFVPDDGETHQGLFDIALFRSVPNMSLLAPASAAELDLMLSWSVESGRPAMIRYPKAVCPPEHPAFSSPLVEGRGVFVRQNRAQICIVFTGSLYPQVEETAHLLEAEGYSCDTYNLRFIKPLDEEYFLSVMQAYKQIIVVEEGVQIGGIGEQLGTLLLRHNPKVDFLHVGCSDKFHPQGSRKELLARNGLDAPGLVQQIKSFMQESIGAGAYTHNLRVVGK</sequence>
<feature type="binding site" evidence="10">
    <location>
        <begin position="119"/>
        <end position="121"/>
    </location>
    <ligand>
        <name>thiamine diphosphate</name>
        <dbReference type="ChEBI" id="CHEBI:58937"/>
    </ligand>
</feature>
<keyword evidence="6 10" id="KW-0460">Magnesium</keyword>
<keyword evidence="9 10" id="KW-0414">Isoprene biosynthesis</keyword>
<protein>
    <recommendedName>
        <fullName evidence="10">1-deoxy-D-xylulose-5-phosphate synthase</fullName>
        <ecNumber evidence="10">2.2.1.7</ecNumber>
    </recommendedName>
    <alternativeName>
        <fullName evidence="10">1-deoxyxylulose-5-phosphate synthase</fullName>
        <shortName evidence="10">DXP synthase</shortName>
        <shortName evidence="10">DXPS</shortName>
    </alternativeName>
</protein>
<feature type="binding site" evidence="10">
    <location>
        <position position="78"/>
    </location>
    <ligand>
        <name>thiamine diphosphate</name>
        <dbReference type="ChEBI" id="CHEBI:58937"/>
    </ligand>
</feature>
<feature type="domain" description="Transketolase-like pyrimidine-binding" evidence="11">
    <location>
        <begin position="319"/>
        <end position="483"/>
    </location>
</feature>
<keyword evidence="4 10" id="KW-0808">Transferase</keyword>
<dbReference type="Pfam" id="PF02779">
    <property type="entry name" value="Transket_pyr"/>
    <property type="match status" value="1"/>
</dbReference>
<feature type="binding site" evidence="10">
    <location>
        <position position="290"/>
    </location>
    <ligand>
        <name>thiamine diphosphate</name>
        <dbReference type="ChEBI" id="CHEBI:58937"/>
    </ligand>
</feature>
<dbReference type="InterPro" id="IPR029061">
    <property type="entry name" value="THDP-binding"/>
</dbReference>
<dbReference type="InterPro" id="IPR009014">
    <property type="entry name" value="Transketo_C/PFOR_II"/>
</dbReference>
<dbReference type="GO" id="GO:0016114">
    <property type="term" value="P:terpenoid biosynthetic process"/>
    <property type="evidence" value="ECO:0007669"/>
    <property type="project" value="UniProtKB-UniRule"/>
</dbReference>
<dbReference type="PANTHER" id="PTHR43322">
    <property type="entry name" value="1-D-DEOXYXYLULOSE 5-PHOSPHATE SYNTHASE-RELATED"/>
    <property type="match status" value="1"/>
</dbReference>
<evidence type="ECO:0000256" key="10">
    <source>
        <dbReference type="HAMAP-Rule" id="MF_00315"/>
    </source>
</evidence>
<dbReference type="InterPro" id="IPR020826">
    <property type="entry name" value="Transketolase_BS"/>
</dbReference>
<evidence type="ECO:0000256" key="6">
    <source>
        <dbReference type="ARBA" id="ARBA00022842"/>
    </source>
</evidence>
<dbReference type="InterPro" id="IPR049557">
    <property type="entry name" value="Transketolase_CS"/>
</dbReference>
<dbReference type="GO" id="GO:0019288">
    <property type="term" value="P:isopentenyl diphosphate biosynthetic process, methylerythritol 4-phosphate pathway"/>
    <property type="evidence" value="ECO:0007669"/>
    <property type="project" value="TreeGrafter"/>
</dbReference>
<dbReference type="InterPro" id="IPR005475">
    <property type="entry name" value="Transketolase-like_Pyr-bd"/>
</dbReference>
<dbReference type="UniPathway" id="UPA00064">
    <property type="reaction ID" value="UER00091"/>
</dbReference>
<comment type="function">
    <text evidence="10">Catalyzes the acyloin condensation reaction between C atoms 2 and 3 of pyruvate and glyceraldehyde 3-phosphate to yield 1-deoxy-D-xylulose-5-phosphate (DXP).</text>
</comment>
<organism evidence="12">
    <name type="scientific">Gracilinema caldarium</name>
    <dbReference type="NCBI Taxonomy" id="215591"/>
    <lineage>
        <taxon>Bacteria</taxon>
        <taxon>Pseudomonadati</taxon>
        <taxon>Spirochaetota</taxon>
        <taxon>Spirochaetia</taxon>
        <taxon>Spirochaetales</taxon>
        <taxon>Breznakiellaceae</taxon>
        <taxon>Gracilinema</taxon>
    </lineage>
</organism>
<dbReference type="InterPro" id="IPR005477">
    <property type="entry name" value="Dxylulose-5-P_synthase"/>
</dbReference>
<keyword evidence="7 10" id="KW-0784">Thiamine biosynthesis</keyword>
<feature type="binding site" evidence="10">
    <location>
        <position position="179"/>
    </location>
    <ligand>
        <name>thiamine diphosphate</name>
        <dbReference type="ChEBI" id="CHEBI:58937"/>
    </ligand>
</feature>